<evidence type="ECO:0000256" key="12">
    <source>
        <dbReference type="ARBA" id="ARBA00043668"/>
    </source>
</evidence>
<sequence length="459" mass="53001">MASTPFLFVFSLSILIFPCVFSSDDVNDVKSLVKPVFSTKTPYFWVNDENEEIEEDEETVVDFEGKSCQVIFISTLLRHGARYSGLKWMKKITDVRELLIKTLDPSSEIYPFLEKWANPFQEKEEKQLSELGEDEQYELGKRFGERFKLLFSNDIENVKFVSSSKQRTKASAVEFHEGLIDSVGGDETPVNLIIDDIKLRFHDNCNKYTTTVDKNVSTLVEYKKFKNGPEMANVAKEISKKLGIDKVLTADEINSIFQQCAFEVQLLNTSDWCHLLNEDHFRVIEYLNDLKQYWKKAYGHNITAKMSCPLVRHMFKEVDKAIHMSDEGDDHTVGVFHFGHAETIAPLYAALELFNDSQPLKANNFEFHKDRLFKSSKIMPFSANFAMAVYECDEDPDNNDENDLYVIKFFVNEKQVIIPACDSFVCPYKSVRDYYSDKIDKCHFEDLCSTEKPAAHDEL</sequence>
<keyword evidence="10" id="KW-0325">Glycoprotein</keyword>
<dbReference type="PANTHER" id="PTHR20963:SF8">
    <property type="entry name" value="MULTIPLE INOSITOL POLYPHOSPHATE PHOSPHATASE 1"/>
    <property type="match status" value="1"/>
</dbReference>
<gene>
    <name evidence="17" type="ORF">KUTeg_003753</name>
</gene>
<evidence type="ECO:0000256" key="14">
    <source>
        <dbReference type="ARBA" id="ARBA00043691"/>
    </source>
</evidence>
<keyword evidence="9" id="KW-0472">Membrane</keyword>
<dbReference type="Pfam" id="PF00328">
    <property type="entry name" value="His_Phos_2"/>
    <property type="match status" value="1"/>
</dbReference>
<evidence type="ECO:0000313" key="17">
    <source>
        <dbReference type="EMBL" id="KAJ8318662.1"/>
    </source>
</evidence>
<dbReference type="PANTHER" id="PTHR20963">
    <property type="entry name" value="MULTIPLE INOSITOL POLYPHOSPHATE PHOSPHATASE-RELATED"/>
    <property type="match status" value="1"/>
</dbReference>
<comment type="catalytic activity">
    <reaction evidence="14">
        <text>1D-myo-inositol hexakisphosphate + H2O = 1D-myo-inositol 1,2,4,5,6-pentakisphosphate + phosphate</text>
        <dbReference type="Rhea" id="RHEA:16989"/>
        <dbReference type="ChEBI" id="CHEBI:15377"/>
        <dbReference type="ChEBI" id="CHEBI:43474"/>
        <dbReference type="ChEBI" id="CHEBI:57798"/>
        <dbReference type="ChEBI" id="CHEBI:58130"/>
        <dbReference type="EC" id="3.1.3.62"/>
    </reaction>
    <physiologicalReaction direction="left-to-right" evidence="14">
        <dbReference type="Rhea" id="RHEA:16990"/>
    </physiologicalReaction>
</comment>
<evidence type="ECO:0000256" key="5">
    <source>
        <dbReference type="ARBA" id="ARBA00018097"/>
    </source>
</evidence>
<name>A0ABQ9FPV0_TEGGR</name>
<evidence type="ECO:0000256" key="2">
    <source>
        <dbReference type="ARBA" id="ARBA00008422"/>
    </source>
</evidence>
<dbReference type="SUPFAM" id="SSF53254">
    <property type="entry name" value="Phosphoglycerate mutase-like"/>
    <property type="match status" value="1"/>
</dbReference>
<keyword evidence="18" id="KW-1185">Reference proteome</keyword>
<evidence type="ECO:0000256" key="7">
    <source>
        <dbReference type="ARBA" id="ARBA00022729"/>
    </source>
</evidence>
<comment type="catalytic activity">
    <reaction evidence="12">
        <text>1D-myo-inositol 1,2,5,6-tetrakisphosphate + H2O = 1D-myo-inositol 1,2,6-trisphosphate + phosphate</text>
        <dbReference type="Rhea" id="RHEA:77119"/>
        <dbReference type="ChEBI" id="CHEBI:15377"/>
        <dbReference type="ChEBI" id="CHEBI:43474"/>
        <dbReference type="ChEBI" id="CHEBI:195535"/>
        <dbReference type="ChEBI" id="CHEBI:195537"/>
        <dbReference type="EC" id="3.1.3.62"/>
    </reaction>
    <physiologicalReaction direction="left-to-right" evidence="12">
        <dbReference type="Rhea" id="RHEA:77120"/>
    </physiologicalReaction>
</comment>
<reference evidence="17 18" key="1">
    <citation type="submission" date="2022-12" db="EMBL/GenBank/DDBJ databases">
        <title>Chromosome-level genome of Tegillarca granosa.</title>
        <authorList>
            <person name="Kim J."/>
        </authorList>
    </citation>
    <scope>NUCLEOTIDE SEQUENCE [LARGE SCALE GENOMIC DNA]</scope>
    <source>
        <strain evidence="17">Teg-2019</strain>
        <tissue evidence="17">Adductor muscle</tissue>
    </source>
</reference>
<dbReference type="EC" id="3.1.3.62" evidence="4"/>
<evidence type="ECO:0000313" key="18">
    <source>
        <dbReference type="Proteomes" id="UP001217089"/>
    </source>
</evidence>
<evidence type="ECO:0000256" key="4">
    <source>
        <dbReference type="ARBA" id="ARBA00013040"/>
    </source>
</evidence>
<comment type="subcellular location">
    <subcellularLocation>
        <location evidence="1">Cell membrane</location>
    </subcellularLocation>
</comment>
<comment type="caution">
    <text evidence="17">The sequence shown here is derived from an EMBL/GenBank/DDBJ whole genome shotgun (WGS) entry which is preliminary data.</text>
</comment>
<dbReference type="Proteomes" id="UP001217089">
    <property type="component" value="Unassembled WGS sequence"/>
</dbReference>
<dbReference type="PIRSF" id="PIRSF000894">
    <property type="entry name" value="Acid_phosphatase"/>
    <property type="match status" value="1"/>
</dbReference>
<dbReference type="InterPro" id="IPR016274">
    <property type="entry name" value="Histidine_acid_Pase_euk"/>
</dbReference>
<protein>
    <recommendedName>
        <fullName evidence="5">Multiple inositol polyphosphate phosphatase 1</fullName>
        <ecNumber evidence="4">3.1.3.62</ecNumber>
        <ecNumber evidence="3">3.1.3.80</ecNumber>
    </recommendedName>
    <alternativeName>
        <fullName evidence="11">2,3-bisphosphoglycerate 3-phosphatase</fullName>
    </alternativeName>
</protein>
<evidence type="ECO:0000256" key="13">
    <source>
        <dbReference type="ARBA" id="ARBA00043671"/>
    </source>
</evidence>
<proteinExistence type="inferred from homology"/>
<evidence type="ECO:0000256" key="16">
    <source>
        <dbReference type="SAM" id="SignalP"/>
    </source>
</evidence>
<dbReference type="Gene3D" id="3.40.50.1240">
    <property type="entry name" value="Phosphoglycerate mutase-like"/>
    <property type="match status" value="1"/>
</dbReference>
<dbReference type="EC" id="3.1.3.80" evidence="3"/>
<organism evidence="17 18">
    <name type="scientific">Tegillarca granosa</name>
    <name type="common">Malaysian cockle</name>
    <name type="synonym">Anadara granosa</name>
    <dbReference type="NCBI Taxonomy" id="220873"/>
    <lineage>
        <taxon>Eukaryota</taxon>
        <taxon>Metazoa</taxon>
        <taxon>Spiralia</taxon>
        <taxon>Lophotrochozoa</taxon>
        <taxon>Mollusca</taxon>
        <taxon>Bivalvia</taxon>
        <taxon>Autobranchia</taxon>
        <taxon>Pteriomorphia</taxon>
        <taxon>Arcoida</taxon>
        <taxon>Arcoidea</taxon>
        <taxon>Arcidae</taxon>
        <taxon>Tegillarca</taxon>
    </lineage>
</organism>
<dbReference type="InterPro" id="IPR029033">
    <property type="entry name" value="His_PPase_superfam"/>
</dbReference>
<dbReference type="InterPro" id="IPR000560">
    <property type="entry name" value="His_Pase_clade-2"/>
</dbReference>
<comment type="similarity">
    <text evidence="2">Belongs to the histidine acid phosphatase family. MINPP1 subfamily.</text>
</comment>
<accession>A0ABQ9FPV0</accession>
<comment type="catalytic activity">
    <reaction evidence="15">
        <text>(2R)-2,3-bisphosphoglycerate + H2O = (2R)-2-phosphoglycerate + phosphate</text>
        <dbReference type="Rhea" id="RHEA:27381"/>
        <dbReference type="ChEBI" id="CHEBI:15377"/>
        <dbReference type="ChEBI" id="CHEBI:43474"/>
        <dbReference type="ChEBI" id="CHEBI:58248"/>
        <dbReference type="ChEBI" id="CHEBI:58289"/>
        <dbReference type="EC" id="3.1.3.80"/>
    </reaction>
    <physiologicalReaction direction="left-to-right" evidence="15">
        <dbReference type="Rhea" id="RHEA:27382"/>
    </physiologicalReaction>
</comment>
<feature type="signal peptide" evidence="16">
    <location>
        <begin position="1"/>
        <end position="22"/>
    </location>
</feature>
<evidence type="ECO:0000256" key="15">
    <source>
        <dbReference type="ARBA" id="ARBA00043832"/>
    </source>
</evidence>
<keyword evidence="8" id="KW-0378">Hydrolase</keyword>
<feature type="chain" id="PRO_5045639666" description="Multiple inositol polyphosphate phosphatase 1" evidence="16">
    <location>
        <begin position="23"/>
        <end position="459"/>
    </location>
</feature>
<dbReference type="CDD" id="cd07061">
    <property type="entry name" value="HP_HAP_like"/>
    <property type="match status" value="1"/>
</dbReference>
<evidence type="ECO:0000256" key="3">
    <source>
        <dbReference type="ARBA" id="ARBA00012976"/>
    </source>
</evidence>
<evidence type="ECO:0000256" key="11">
    <source>
        <dbReference type="ARBA" id="ARBA00031642"/>
    </source>
</evidence>
<keyword evidence="7 16" id="KW-0732">Signal</keyword>
<keyword evidence="6" id="KW-1003">Cell membrane</keyword>
<evidence type="ECO:0000256" key="10">
    <source>
        <dbReference type="ARBA" id="ARBA00023180"/>
    </source>
</evidence>
<dbReference type="EMBL" id="JARBDR010000214">
    <property type="protein sequence ID" value="KAJ8318662.1"/>
    <property type="molecule type" value="Genomic_DNA"/>
</dbReference>
<comment type="catalytic activity">
    <reaction evidence="13">
        <text>1D-myo-inositol 1,2,4,5,6-pentakisphosphate + H2O = 1D-myo-inositol 1,2,5,6-tetrakisphosphate + phosphate</text>
        <dbReference type="Rhea" id="RHEA:77115"/>
        <dbReference type="ChEBI" id="CHEBI:15377"/>
        <dbReference type="ChEBI" id="CHEBI:43474"/>
        <dbReference type="ChEBI" id="CHEBI:57798"/>
        <dbReference type="ChEBI" id="CHEBI:195535"/>
        <dbReference type="EC" id="3.1.3.62"/>
    </reaction>
    <physiologicalReaction direction="left-to-right" evidence="13">
        <dbReference type="Rhea" id="RHEA:77116"/>
    </physiologicalReaction>
</comment>
<evidence type="ECO:0000256" key="6">
    <source>
        <dbReference type="ARBA" id="ARBA00022475"/>
    </source>
</evidence>
<evidence type="ECO:0000256" key="8">
    <source>
        <dbReference type="ARBA" id="ARBA00022801"/>
    </source>
</evidence>
<evidence type="ECO:0000256" key="1">
    <source>
        <dbReference type="ARBA" id="ARBA00004236"/>
    </source>
</evidence>
<evidence type="ECO:0000256" key="9">
    <source>
        <dbReference type="ARBA" id="ARBA00023136"/>
    </source>
</evidence>